<dbReference type="EMBL" id="SRYD01000119">
    <property type="protein sequence ID" value="TGY67686.1"/>
    <property type="molecule type" value="Genomic_DNA"/>
</dbReference>
<evidence type="ECO:0000313" key="2">
    <source>
        <dbReference type="Proteomes" id="UP000306630"/>
    </source>
</evidence>
<reference evidence="1 2" key="1">
    <citation type="submission" date="2019-04" db="EMBL/GenBank/DDBJ databases">
        <title>Microbes associate with the intestines of laboratory mice.</title>
        <authorList>
            <person name="Navarre W."/>
            <person name="Wong E."/>
            <person name="Huang K."/>
            <person name="Tropini C."/>
            <person name="Ng K."/>
            <person name="Yu B."/>
        </authorList>
    </citation>
    <scope>NUCLEOTIDE SEQUENCE [LARGE SCALE GENOMIC DNA]</scope>
    <source>
        <strain evidence="1 2">NM06_A21</strain>
    </source>
</reference>
<gene>
    <name evidence="1" type="ORF">E5333_15135</name>
</gene>
<dbReference type="Proteomes" id="UP000306630">
    <property type="component" value="Unassembled WGS sequence"/>
</dbReference>
<accession>A0A4S2FFZ4</accession>
<dbReference type="RefSeq" id="WP_135994039.1">
    <property type="nucleotide sequence ID" value="NZ_SRYD01000119.1"/>
</dbReference>
<dbReference type="AlphaFoldDB" id="A0A4S2FFZ4"/>
<proteinExistence type="predicted"/>
<comment type="caution">
    <text evidence="1">The sequence shown here is derived from an EMBL/GenBank/DDBJ whole genome shotgun (WGS) entry which is preliminary data.</text>
</comment>
<protein>
    <submittedName>
        <fullName evidence="1">Uncharacterized protein</fullName>
    </submittedName>
</protein>
<feature type="non-terminal residue" evidence="1">
    <location>
        <position position="206"/>
    </location>
</feature>
<name>A0A4S2FFZ4_9BACT</name>
<organism evidence="1 2">
    <name type="scientific">Muribaculum intestinale</name>
    <dbReference type="NCBI Taxonomy" id="1796646"/>
    <lineage>
        <taxon>Bacteria</taxon>
        <taxon>Pseudomonadati</taxon>
        <taxon>Bacteroidota</taxon>
        <taxon>Bacteroidia</taxon>
        <taxon>Bacteroidales</taxon>
        <taxon>Muribaculaceae</taxon>
        <taxon>Muribaculum</taxon>
    </lineage>
</organism>
<evidence type="ECO:0000313" key="1">
    <source>
        <dbReference type="EMBL" id="TGY67686.1"/>
    </source>
</evidence>
<sequence>MQKKLQSQLNAFIKKSKEEYLKCILQYIYSYDYSNTLRQYKVKEKYKIFSSEIHGRFAYETVVNDELKILTRTNFCYGSSSYFHIIVKYKDIELLPLSEWVKYYYAGYNSIMRYTRSYFCQRESWKYAMEFLESFVNRAIENPDEFVKNDVLLEVNGLMAGLEEIFLMTEMEFEKRLDVKHIDDDDIRYVSYTHLRAHETLVLLSR</sequence>